<dbReference type="EMBL" id="PVLR01000027">
    <property type="protein sequence ID" value="PRD68566.1"/>
    <property type="molecule type" value="Genomic_DNA"/>
</dbReference>
<evidence type="ECO:0000259" key="2">
    <source>
        <dbReference type="SMART" id="SM00014"/>
    </source>
</evidence>
<dbReference type="Gene3D" id="1.20.144.10">
    <property type="entry name" value="Phosphatidic acid phosphatase type 2/haloperoxidase"/>
    <property type="match status" value="1"/>
</dbReference>
<evidence type="ECO:0000313" key="3">
    <source>
        <dbReference type="EMBL" id="PRD68566.1"/>
    </source>
</evidence>
<dbReference type="AlphaFoldDB" id="A0A2S9KDS7"/>
<sequence length="176" mass="18724">MKKISITMIGMLLVTQGHAGGNGWGTASDLLAVGLPTLAAAYTYRDRDADGAAQLAWTLGATVGSAEILKSQISELRPDKSDDKSFPSGHTAVAFASARYLDKRYSGQVSPYLLYGAASLTALARVQADKHYWKDTIAGGALGYAWAEFFTETQAGGRVSLLPAPNGVTLAWQRPW</sequence>
<comment type="caution">
    <text evidence="3">The sequence shown here is derived from an EMBL/GenBank/DDBJ whole genome shotgun (WGS) entry which is preliminary data.</text>
</comment>
<dbReference type="InterPro" id="IPR000326">
    <property type="entry name" value="PAP2/HPO"/>
</dbReference>
<name>A0A2S9KDS7_9BURK</name>
<keyword evidence="1" id="KW-0732">Signal</keyword>
<evidence type="ECO:0000256" key="1">
    <source>
        <dbReference type="SAM" id="SignalP"/>
    </source>
</evidence>
<proteinExistence type="predicted"/>
<dbReference type="InterPro" id="IPR036938">
    <property type="entry name" value="PAP2/HPO_sf"/>
</dbReference>
<organism evidence="3 4">
    <name type="scientific">Malikia spinosa</name>
    <dbReference type="NCBI Taxonomy" id="86180"/>
    <lineage>
        <taxon>Bacteria</taxon>
        <taxon>Pseudomonadati</taxon>
        <taxon>Pseudomonadota</taxon>
        <taxon>Betaproteobacteria</taxon>
        <taxon>Burkholderiales</taxon>
        <taxon>Comamonadaceae</taxon>
        <taxon>Malikia</taxon>
    </lineage>
</organism>
<gene>
    <name evidence="3" type="ORF">C6P61_10535</name>
</gene>
<protein>
    <submittedName>
        <fullName evidence="3">Phosphatase PAP2 family protein</fullName>
    </submittedName>
</protein>
<reference evidence="3 4" key="1">
    <citation type="submission" date="2018-03" db="EMBL/GenBank/DDBJ databases">
        <title>Comparative genomics illustrates the genes involved in a hyperalkaliphilic mechanisms of Serpentinomonas isolated from highly-alkaline calcium-rich serpentinized springs.</title>
        <authorList>
            <person name="Suzuki S."/>
            <person name="Ishii S."/>
            <person name="Walworth N."/>
            <person name="Bird L."/>
            <person name="Kuenen J.G."/>
            <person name="Nealson K.H."/>
        </authorList>
    </citation>
    <scope>NUCLEOTIDE SEQUENCE [LARGE SCALE GENOMIC DNA]</scope>
    <source>
        <strain evidence="3 4">83</strain>
    </source>
</reference>
<evidence type="ECO:0000313" key="4">
    <source>
        <dbReference type="Proteomes" id="UP000238326"/>
    </source>
</evidence>
<keyword evidence="4" id="KW-1185">Reference proteome</keyword>
<feature type="chain" id="PRO_5015547296" evidence="1">
    <location>
        <begin position="20"/>
        <end position="176"/>
    </location>
</feature>
<feature type="domain" description="Phosphatidic acid phosphatase type 2/haloperoxidase" evidence="2">
    <location>
        <begin position="52"/>
        <end position="151"/>
    </location>
</feature>
<dbReference type="Pfam" id="PF01569">
    <property type="entry name" value="PAP2"/>
    <property type="match status" value="1"/>
</dbReference>
<dbReference type="Proteomes" id="UP000238326">
    <property type="component" value="Unassembled WGS sequence"/>
</dbReference>
<dbReference type="CDD" id="cd03394">
    <property type="entry name" value="PAP2_like_5"/>
    <property type="match status" value="1"/>
</dbReference>
<feature type="signal peptide" evidence="1">
    <location>
        <begin position="1"/>
        <end position="19"/>
    </location>
</feature>
<dbReference type="OrthoDB" id="9773582at2"/>
<dbReference type="SMART" id="SM00014">
    <property type="entry name" value="acidPPc"/>
    <property type="match status" value="1"/>
</dbReference>
<accession>A0A2S9KDS7</accession>
<dbReference type="SUPFAM" id="SSF48317">
    <property type="entry name" value="Acid phosphatase/Vanadium-dependent haloperoxidase"/>
    <property type="match status" value="1"/>
</dbReference>